<name>A0A917HUW8_9FLAO</name>
<keyword evidence="4" id="KW-1185">Reference proteome</keyword>
<sequence length="2640" mass="275387">MPVNLQPTSLTPQVNSQFQVQRNNSVGVTNKTTSIFTAEASAPPVFENSTPATTSITSTSFKLETDIDEAGTIYYVVLADGATAPTAAEVKAGTGNGGASAISSGNTAVTSGDFTNDFNITGLTENTTYNVYVVAEDDETTPLLQASATLVSVKTFKPLAKIVISEIMYNPPESGGDENEYIELYNAGTATVDLTGYSFSKGVTHTFTTGSIAAGAYFVIAVKVASFEAAFGAGTADASLVGSQSLSNGGEEIELVDDVNRIVDYVHYDNSSPWPTGVNGDGPSMELRDITSDNNVGANWSASNDVRDFRTSIPGPAYLNNLPIRGTPGLAANFDIIAPVFETSKPATASITTTGFTLETDIDEAGTIYYVVLADGATAPTAAEVKAGTGNGGASVVASGNTTVTSGGFTHNFSVTGLTEGTAYDVYVVAQDDEGTPNLQTNPTKIEVTTLTLLPTNNILYVKKNISGGNGNGSSWANAIPELADALVWANKNKANFTTTPLQIWVAKGTYKPLYSPENGANFGTDQTRDNAFLMVNNVQLYGGFAGTETLLTDRDLSLSVNKTILSGDIGTVNDTADNTYHVVISTDAVGTARLDGFTITGGGAGGSSNLTVNTQYVLKIRGGGMYNNNSSPTITNSTFSGNTATNYGGGMYNDNNSSPTITNTTFIGNTSAKSGGGMYNKNNSSPTITNSTFSGNTATNDGGGMYNDTFSTKVYNSIITGTVYDASSSPVYKNSIIADKSYDNTGTATTTNLTATDLFKDSANGDYSLNAFSPAINAGDNTLYTGTIATDKDLAGNARLFAGIPDPDVIDLGAYEFQAEPLKITPTNGILYVNKTATGNKTGDSWANAIPELADALLWAHENKADFTTTSLQIWVAKGTYKPMYSPEDGKNFVDSGRKNAFLLINNVALYGGFAGTETAVANRDLSNTANKTILSGDFNGDDTITGSGSTLSIGNNTENAYHVVYSVGNVGTARLDGFTVSGGNATYATYMYVNTVRTNTGYGGGLFNENSSPAIANSTFSRNKSEHSGGGIHNKGGSPSITNVVFSENIAVTGGGLFSDGSTSQKISNSFFTKNSAISSGSTTSYGGGLTFAGSTPTIINNVFIDNFSDLGGALFTTSNITIINSTFNANTTSSNNAIKGGSNDITLVNSIVWNSVLGASGSNITFKNSIYQGTLYNKDNTATSNTTTKEELFKDPANGDFSLNKKGLAVNSGNNDLYTGTLSTDKDIAGNTRLFAGEQNLDNIDIGAYELQSEAYEMLPTNNILYVKKNVSGGNGNGSSWANAVPELAEALAWAHLYKSKFTNSTLQIWVAGGTYQPKHSPEDGKNMLSDGKNNTFLMVKNVQLYGGFAGTETLLSERDLSIATNKTILSGDFNGDDLITGSGSTLSITNNSENAYQVVLSAGDVGAGRLDGFTITGGNASINKLVTVNEKVTWKGYGGGMYNYASSPTIVNCTFSANNARVGGGMDNNNSASPTIINCLFTGNTASDTNGYGGGMSNTKGLPKIINSVFKGNRAQRYGGGLSNSSSSNTTIINSTLTGNAANSSGDELFNGSSTLNIYNTIVWGTIFSYSTLISKNSIIKERTDTTNGNIDVTGLAPEAVFKDAANGDYTLHKYSLAVNAGNNSLYTGTLASDKDFADKTRLYDGDLATDIIDLGAYELQEKSFSLLTDTNNVLYVKKGATGNNKGDSWANAVPELADALVWANAKKANFSTTPLQIWVAKGTYKPKYTPEDGKNFAVGTDAKDNSFLMVKNVQLYGGFAGAETTLAERDLSLTANKTTLSGDFNDDDSVSGSASTLSIGNNTDNAYHIVISADDVGTARLDGFTIIGANASGSGTILVNTKSFLRNYGGGMYLDASSPTIENSTFINNYSSDYGSGIFNNHSSSPKVTASIFKDNKVGSCGAAIYNYNSSKPVITSSFFTGNNAHEYGGAIYDSASSGSKIINSTIVGNSATAAGAGIYIHTSTASIYNSIVWNEITSYGTGSYTLKKTIVQGKLYDQSGTETTTGLTQEKIFKDSSNGDYSLNTSVLNPAINGGDNTFYTGTIASEKDAAGKTRLFDGVATTDVLDLGAYELQAEPIPEAPTGEATQSYAGSATVSSLVATGSTIKWYAAATGGVAIEGTTTLINDTVYYASQTVNGSESTARFAVTAKKVSESSQSFLSSANPTVANLVATPGSGATVKWYTAATGGTALENTVVLTTATYYAELIITGTPNYTTNRVAVTVVVKATPTITFSNLSKTYGDAAFDLTATSTSSAPVTFSVVTGGTGAVTLSGKNVTITKAGTVKFKASVAANANYEAAAKEITLTITKVALTVTADVQSKVYGGTEPILTYTITGFVNGDTEANLDTEVSISRVAGENAGTYTITPSGASGSNYNIAFVSKDFTITKAALTVTADAQSKVYGATEPTLTYTITGFVNEDAESSLDTGVSISRVAGENAGTYTITPSGASGSNYNIAFVSKDFTITKATQTITFGALSHTQDVFDLTATSSSGLAVDYSSSNTAVATISGKTVTVLSGGVTNITATQSGDANYHPATAVVQVLTVIRLGVDEDVLLSKTVQVYPNPATNFIRVDLGNINKAHIKIYSITGKQLLEVQDYTSKEVLNIASLQSGMYLLKIESDTASTMKKFIKK</sequence>
<comment type="caution">
    <text evidence="3">The sequence shown here is derived from an EMBL/GenBank/DDBJ whole genome shotgun (WGS) entry which is preliminary data.</text>
</comment>
<evidence type="ECO:0000259" key="2">
    <source>
        <dbReference type="PROSITE" id="PS51841"/>
    </source>
</evidence>
<dbReference type="InterPro" id="IPR003961">
    <property type="entry name" value="FN3_dom"/>
</dbReference>
<dbReference type="InterPro" id="IPR059226">
    <property type="entry name" value="Choice_anch_Q_dom"/>
</dbReference>
<dbReference type="SUPFAM" id="SSF51126">
    <property type="entry name" value="Pectin lyase-like"/>
    <property type="match status" value="4"/>
</dbReference>
<dbReference type="InterPro" id="IPR036415">
    <property type="entry name" value="Lamin_tail_dom_sf"/>
</dbReference>
<dbReference type="InterPro" id="IPR012334">
    <property type="entry name" value="Pectin_lyas_fold"/>
</dbReference>
<reference evidence="3" key="1">
    <citation type="journal article" date="2014" name="Int. J. Syst. Evol. Microbiol.">
        <title>Complete genome sequence of Corynebacterium casei LMG S-19264T (=DSM 44701T), isolated from a smear-ripened cheese.</title>
        <authorList>
            <consortium name="US DOE Joint Genome Institute (JGI-PGF)"/>
            <person name="Walter F."/>
            <person name="Albersmeier A."/>
            <person name="Kalinowski J."/>
            <person name="Ruckert C."/>
        </authorList>
    </citation>
    <scope>NUCLEOTIDE SEQUENCE</scope>
    <source>
        <strain evidence="3">CGMCC 1.15763</strain>
    </source>
</reference>
<dbReference type="Gene3D" id="3.30.160.710">
    <property type="match status" value="2"/>
</dbReference>
<dbReference type="EMBL" id="BMJW01000001">
    <property type="protein sequence ID" value="GGG91284.1"/>
    <property type="molecule type" value="Genomic_DNA"/>
</dbReference>
<keyword evidence="1" id="KW-0732">Signal</keyword>
<dbReference type="SMART" id="SM00710">
    <property type="entry name" value="PbH1"/>
    <property type="match status" value="11"/>
</dbReference>
<evidence type="ECO:0000256" key="1">
    <source>
        <dbReference type="ARBA" id="ARBA00022729"/>
    </source>
</evidence>
<dbReference type="InterPro" id="IPR001322">
    <property type="entry name" value="Lamin_tail_dom"/>
</dbReference>
<dbReference type="InterPro" id="IPR006626">
    <property type="entry name" value="PbH1"/>
</dbReference>
<dbReference type="Pfam" id="PF18962">
    <property type="entry name" value="Por_Secre_tail"/>
    <property type="match status" value="1"/>
</dbReference>
<dbReference type="InterPro" id="IPR008964">
    <property type="entry name" value="Invasin/intimin_cell_adhesion"/>
</dbReference>
<dbReference type="Gene3D" id="2.160.20.10">
    <property type="entry name" value="Single-stranded right-handed beta-helix, Pectin lyase-like"/>
    <property type="match status" value="4"/>
</dbReference>
<evidence type="ECO:0000313" key="3">
    <source>
        <dbReference type="EMBL" id="GGG91284.1"/>
    </source>
</evidence>
<protein>
    <recommendedName>
        <fullName evidence="2">LTD domain-containing protein</fullName>
    </recommendedName>
</protein>
<dbReference type="PANTHER" id="PTHR11319">
    <property type="entry name" value="G PROTEIN-COUPLED RECEPTOR-RELATED"/>
    <property type="match status" value="1"/>
</dbReference>
<feature type="domain" description="LTD" evidence="2">
    <location>
        <begin position="152"/>
        <end position="314"/>
    </location>
</feature>
<dbReference type="InterPro" id="IPR011050">
    <property type="entry name" value="Pectin_lyase_fold/virulence"/>
</dbReference>
<proteinExistence type="predicted"/>
<organism evidence="3 4">
    <name type="scientific">Polaribacter pacificus</name>
    <dbReference type="NCBI Taxonomy" id="1775173"/>
    <lineage>
        <taxon>Bacteria</taxon>
        <taxon>Pseudomonadati</taxon>
        <taxon>Bacteroidota</taxon>
        <taxon>Flavobacteriia</taxon>
        <taxon>Flavobacteriales</taxon>
        <taxon>Flavobacteriaceae</taxon>
    </lineage>
</organism>
<dbReference type="SUPFAM" id="SSF49373">
    <property type="entry name" value="Invasin/intimin cell-adhesion fragments"/>
    <property type="match status" value="1"/>
</dbReference>
<dbReference type="Proteomes" id="UP000633278">
    <property type="component" value="Unassembled WGS sequence"/>
</dbReference>
<accession>A0A917HUW8</accession>
<dbReference type="InterPro" id="IPR026444">
    <property type="entry name" value="Secre_tail"/>
</dbReference>
<dbReference type="Pfam" id="PF18676">
    <property type="entry name" value="MBG_2"/>
    <property type="match status" value="2"/>
</dbReference>
<dbReference type="RefSeq" id="WP_188597677.1">
    <property type="nucleotide sequence ID" value="NZ_BMJW01000001.1"/>
</dbReference>
<reference evidence="3" key="2">
    <citation type="submission" date="2020-09" db="EMBL/GenBank/DDBJ databases">
        <authorList>
            <person name="Sun Q."/>
            <person name="Zhou Y."/>
        </authorList>
    </citation>
    <scope>NUCLEOTIDE SEQUENCE</scope>
    <source>
        <strain evidence="3">CGMCC 1.15763</strain>
    </source>
</reference>
<dbReference type="NCBIfam" id="TIGR04183">
    <property type="entry name" value="Por_Secre_tail"/>
    <property type="match status" value="1"/>
</dbReference>
<dbReference type="Pfam" id="PF00932">
    <property type="entry name" value="LTD"/>
    <property type="match status" value="1"/>
</dbReference>
<evidence type="ECO:0000313" key="4">
    <source>
        <dbReference type="Proteomes" id="UP000633278"/>
    </source>
</evidence>
<dbReference type="NCBIfam" id="NF041518">
    <property type="entry name" value="choice_anch_Q"/>
    <property type="match status" value="1"/>
</dbReference>
<gene>
    <name evidence="3" type="ORF">GCM10011416_04860</name>
</gene>
<dbReference type="InterPro" id="IPR041286">
    <property type="entry name" value="MBG_2"/>
</dbReference>
<dbReference type="PANTHER" id="PTHR11319:SF35">
    <property type="entry name" value="OUTER MEMBRANE PROTEIN PMPC-RELATED"/>
    <property type="match status" value="1"/>
</dbReference>
<dbReference type="SUPFAM" id="SSF74853">
    <property type="entry name" value="Lamin A/C globular tail domain"/>
    <property type="match status" value="1"/>
</dbReference>
<dbReference type="PROSITE" id="PS51841">
    <property type="entry name" value="LTD"/>
    <property type="match status" value="1"/>
</dbReference>
<dbReference type="SMART" id="SM00060">
    <property type="entry name" value="FN3"/>
    <property type="match status" value="2"/>
</dbReference>